<evidence type="ECO:0000256" key="6">
    <source>
        <dbReference type="SAM" id="SignalP"/>
    </source>
</evidence>
<keyword evidence="6" id="KW-0732">Signal</keyword>
<dbReference type="EMBL" id="VULZ01000012">
    <property type="protein sequence ID" value="MSS15472.1"/>
    <property type="molecule type" value="Genomic_DNA"/>
</dbReference>
<dbReference type="Pfam" id="PF08239">
    <property type="entry name" value="SH3_3"/>
    <property type="match status" value="2"/>
</dbReference>
<dbReference type="PANTHER" id="PTHR47053:SF1">
    <property type="entry name" value="MUREIN DD-ENDOPEPTIDASE MEPH-RELATED"/>
    <property type="match status" value="1"/>
</dbReference>
<organism evidence="8 9">
    <name type="scientific">Porcincola intestinalis</name>
    <dbReference type="NCBI Taxonomy" id="2606632"/>
    <lineage>
        <taxon>Bacteria</taxon>
        <taxon>Bacillati</taxon>
        <taxon>Bacillota</taxon>
        <taxon>Clostridia</taxon>
        <taxon>Lachnospirales</taxon>
        <taxon>Lachnospiraceae</taxon>
        <taxon>Porcincola</taxon>
    </lineage>
</organism>
<evidence type="ECO:0000259" key="7">
    <source>
        <dbReference type="PROSITE" id="PS51935"/>
    </source>
</evidence>
<accession>A0A6L5XAC9</accession>
<dbReference type="InterPro" id="IPR003646">
    <property type="entry name" value="SH3-like_bac-type"/>
</dbReference>
<reference evidence="8 9" key="1">
    <citation type="submission" date="2019-08" db="EMBL/GenBank/DDBJ databases">
        <title>In-depth cultivation of the pig gut microbiome towards novel bacterial diversity and tailored functional studies.</title>
        <authorList>
            <person name="Wylensek D."/>
            <person name="Hitch T.C.A."/>
            <person name="Clavel T."/>
        </authorList>
    </citation>
    <scope>NUCLEOTIDE SEQUENCE [LARGE SCALE GENOMIC DNA]</scope>
    <source>
        <strain evidence="8 9">Oil+RF-744-WCA-WT-11</strain>
    </source>
</reference>
<feature type="chain" id="PRO_5026937367" evidence="6">
    <location>
        <begin position="28"/>
        <end position="444"/>
    </location>
</feature>
<evidence type="ECO:0000256" key="5">
    <source>
        <dbReference type="SAM" id="MobiDB-lite"/>
    </source>
</evidence>
<feature type="domain" description="NlpC/P60" evidence="7">
    <location>
        <begin position="325"/>
        <end position="444"/>
    </location>
</feature>
<feature type="signal peptide" evidence="6">
    <location>
        <begin position="1"/>
        <end position="27"/>
    </location>
</feature>
<sequence>MRKGLARATAFCLTAGLLFANSAAVYAEDTAPETEAASDVAGSLAFAECDEAYYVNVRTQPSTDSGEVIGILKNHDSAIIESVEDDGWYKIKSGDVEGYVAAWLIKTGDEAAAIAPTVAYNYAVNNAVSLNVRAQADEGSEVITALDEGSEAEIVADEGNWFKVALDSDTYGYVSKDYVEEKTAYPTAKTIDQMMSDTEAEKQAEQVADAAGSSDASADQGGETAAPADASQTQETAAQTDASQTQETAAQTEAPQTQETAAQTEAPQTQETAAQTDASQTQETAAQTEAPQTQETAAQTEAPQTQETVAQTEAPQTEAAAPAASATGSAVVAYASQFVGNPYVWGGTSLTSGADCSGFTMSVFANFGVSLPHYAASQLSCGTQVSIDSLAPGDLVFFSSTGGEIDHVAIYVGGGSIVHAANSKSGICYSSLNWMTPVAACRVV</sequence>
<evidence type="ECO:0000256" key="4">
    <source>
        <dbReference type="ARBA" id="ARBA00022807"/>
    </source>
</evidence>
<evidence type="ECO:0000313" key="9">
    <source>
        <dbReference type="Proteomes" id="UP000481852"/>
    </source>
</evidence>
<comment type="caution">
    <text evidence="8">The sequence shown here is derived from an EMBL/GenBank/DDBJ whole genome shotgun (WGS) entry which is preliminary data.</text>
</comment>
<feature type="compositionally biased region" description="Low complexity" evidence="5">
    <location>
        <begin position="208"/>
        <end position="322"/>
    </location>
</feature>
<dbReference type="GO" id="GO:0008234">
    <property type="term" value="F:cysteine-type peptidase activity"/>
    <property type="evidence" value="ECO:0007669"/>
    <property type="project" value="UniProtKB-KW"/>
</dbReference>
<dbReference type="InterPro" id="IPR000064">
    <property type="entry name" value="NLP_P60_dom"/>
</dbReference>
<dbReference type="RefSeq" id="WP_154526363.1">
    <property type="nucleotide sequence ID" value="NZ_VULZ01000012.1"/>
</dbReference>
<dbReference type="PROSITE" id="PS51935">
    <property type="entry name" value="NLPC_P60"/>
    <property type="match status" value="1"/>
</dbReference>
<evidence type="ECO:0000256" key="3">
    <source>
        <dbReference type="ARBA" id="ARBA00022801"/>
    </source>
</evidence>
<dbReference type="Pfam" id="PF00877">
    <property type="entry name" value="NLPC_P60"/>
    <property type="match status" value="1"/>
</dbReference>
<proteinExistence type="inferred from homology"/>
<dbReference type="Gene3D" id="2.30.30.40">
    <property type="entry name" value="SH3 Domains"/>
    <property type="match status" value="2"/>
</dbReference>
<comment type="similarity">
    <text evidence="1">Belongs to the peptidase C40 family.</text>
</comment>
<evidence type="ECO:0000256" key="1">
    <source>
        <dbReference type="ARBA" id="ARBA00007074"/>
    </source>
</evidence>
<keyword evidence="3" id="KW-0378">Hydrolase</keyword>
<name>A0A6L5XAC9_9FIRM</name>
<keyword evidence="4" id="KW-0788">Thiol protease</keyword>
<dbReference type="InterPro" id="IPR051202">
    <property type="entry name" value="Peptidase_C40"/>
</dbReference>
<protein>
    <submittedName>
        <fullName evidence="8">SH3 domain-containing protein</fullName>
    </submittedName>
</protein>
<dbReference type="SMART" id="SM00287">
    <property type="entry name" value="SH3b"/>
    <property type="match status" value="2"/>
</dbReference>
<dbReference type="Proteomes" id="UP000481852">
    <property type="component" value="Unassembled WGS sequence"/>
</dbReference>
<dbReference type="AlphaFoldDB" id="A0A6L5XAC9"/>
<dbReference type="GO" id="GO:0006508">
    <property type="term" value="P:proteolysis"/>
    <property type="evidence" value="ECO:0007669"/>
    <property type="project" value="UniProtKB-KW"/>
</dbReference>
<dbReference type="SUPFAM" id="SSF54001">
    <property type="entry name" value="Cysteine proteinases"/>
    <property type="match status" value="1"/>
</dbReference>
<evidence type="ECO:0000313" key="8">
    <source>
        <dbReference type="EMBL" id="MSS15472.1"/>
    </source>
</evidence>
<dbReference type="PANTHER" id="PTHR47053">
    <property type="entry name" value="MUREIN DD-ENDOPEPTIDASE MEPH-RELATED"/>
    <property type="match status" value="1"/>
</dbReference>
<keyword evidence="2" id="KW-0645">Protease</keyword>
<keyword evidence="9" id="KW-1185">Reference proteome</keyword>
<dbReference type="InterPro" id="IPR038765">
    <property type="entry name" value="Papain-like_cys_pep_sf"/>
</dbReference>
<feature type="region of interest" description="Disordered" evidence="5">
    <location>
        <begin position="197"/>
        <end position="322"/>
    </location>
</feature>
<gene>
    <name evidence="8" type="ORF">FYJ35_10560</name>
</gene>
<dbReference type="Gene3D" id="3.90.1720.10">
    <property type="entry name" value="endopeptidase domain like (from Nostoc punctiforme)"/>
    <property type="match status" value="1"/>
</dbReference>
<evidence type="ECO:0000256" key="2">
    <source>
        <dbReference type="ARBA" id="ARBA00022670"/>
    </source>
</evidence>